<dbReference type="PANTHER" id="PTHR30471:SF3">
    <property type="entry name" value="UPF0758 PROTEIN YEES-RELATED"/>
    <property type="match status" value="1"/>
</dbReference>
<name>A0ABU5SGI1_9BACT</name>
<sequence length="158" mass="17665">MSEIEIIYKNKTPYHDRLKIDAPWVAYDVLHSTWDAGKIELLEQFKIMLLDHRCNCLGISEVGSGGMSGVIIDTKIVFATALQAKANRLILAHNHPSGVLEPSDADILMTRRMVKAGQILDLPVVDHLIVTPHGYYSFSENGHITGWEKGHRLQTPLP</sequence>
<dbReference type="EMBL" id="JAYGIM010000005">
    <property type="protein sequence ID" value="MEA5426395.1"/>
    <property type="molecule type" value="Genomic_DNA"/>
</dbReference>
<protein>
    <submittedName>
        <fullName evidence="7">JAB domain-containing protein</fullName>
    </submittedName>
</protein>
<evidence type="ECO:0000313" key="8">
    <source>
        <dbReference type="Proteomes" id="UP001302222"/>
    </source>
</evidence>
<dbReference type="Pfam" id="PF04002">
    <property type="entry name" value="RadC"/>
    <property type="match status" value="1"/>
</dbReference>
<dbReference type="PROSITE" id="PS01302">
    <property type="entry name" value="UPF0758"/>
    <property type="match status" value="1"/>
</dbReference>
<accession>A0ABU5SGI1</accession>
<evidence type="ECO:0000256" key="4">
    <source>
        <dbReference type="ARBA" id="ARBA00022833"/>
    </source>
</evidence>
<dbReference type="InterPro" id="IPR037518">
    <property type="entry name" value="MPN"/>
</dbReference>
<keyword evidence="1" id="KW-0645">Protease</keyword>
<gene>
    <name evidence="7" type="ORF">VB798_07405</name>
</gene>
<dbReference type="RefSeq" id="WP_323257515.1">
    <property type="nucleotide sequence ID" value="NZ_JAYGIM010000005.1"/>
</dbReference>
<keyword evidence="3" id="KW-0378">Hydrolase</keyword>
<dbReference type="InterPro" id="IPR020891">
    <property type="entry name" value="UPF0758_CS"/>
</dbReference>
<keyword evidence="8" id="KW-1185">Reference proteome</keyword>
<comment type="caution">
    <text evidence="7">The sequence shown here is derived from an EMBL/GenBank/DDBJ whole genome shotgun (WGS) entry which is preliminary data.</text>
</comment>
<evidence type="ECO:0000313" key="7">
    <source>
        <dbReference type="EMBL" id="MEA5426395.1"/>
    </source>
</evidence>
<organism evidence="7 8">
    <name type="scientific">Arcicella lustrica</name>
    <dbReference type="NCBI Taxonomy" id="2984196"/>
    <lineage>
        <taxon>Bacteria</taxon>
        <taxon>Pseudomonadati</taxon>
        <taxon>Bacteroidota</taxon>
        <taxon>Cytophagia</taxon>
        <taxon>Cytophagales</taxon>
        <taxon>Flectobacillaceae</taxon>
        <taxon>Arcicella</taxon>
    </lineage>
</organism>
<evidence type="ECO:0000256" key="3">
    <source>
        <dbReference type="ARBA" id="ARBA00022801"/>
    </source>
</evidence>
<dbReference type="InterPro" id="IPR001405">
    <property type="entry name" value="UPF0758"/>
</dbReference>
<evidence type="ECO:0000256" key="2">
    <source>
        <dbReference type="ARBA" id="ARBA00022723"/>
    </source>
</evidence>
<keyword evidence="2" id="KW-0479">Metal-binding</keyword>
<keyword evidence="5" id="KW-0482">Metalloprotease</keyword>
<dbReference type="CDD" id="cd08071">
    <property type="entry name" value="MPN_DUF2466"/>
    <property type="match status" value="1"/>
</dbReference>
<dbReference type="Proteomes" id="UP001302222">
    <property type="component" value="Unassembled WGS sequence"/>
</dbReference>
<keyword evidence="4" id="KW-0862">Zinc</keyword>
<evidence type="ECO:0000259" key="6">
    <source>
        <dbReference type="PROSITE" id="PS50249"/>
    </source>
</evidence>
<evidence type="ECO:0000256" key="1">
    <source>
        <dbReference type="ARBA" id="ARBA00022670"/>
    </source>
</evidence>
<evidence type="ECO:0000256" key="5">
    <source>
        <dbReference type="ARBA" id="ARBA00023049"/>
    </source>
</evidence>
<dbReference type="InterPro" id="IPR025657">
    <property type="entry name" value="RadC_JAB"/>
</dbReference>
<dbReference type="PROSITE" id="PS50249">
    <property type="entry name" value="MPN"/>
    <property type="match status" value="1"/>
</dbReference>
<feature type="domain" description="MPN" evidence="6">
    <location>
        <begin position="19"/>
        <end position="144"/>
    </location>
</feature>
<proteinExistence type="predicted"/>
<dbReference type="PANTHER" id="PTHR30471">
    <property type="entry name" value="DNA REPAIR PROTEIN RADC"/>
    <property type="match status" value="1"/>
</dbReference>
<reference evidence="7 8" key="1">
    <citation type="submission" date="2023-12" db="EMBL/GenBank/DDBJ databases">
        <title>Novel species of the genus Arcicella isolated from rivers.</title>
        <authorList>
            <person name="Lu H."/>
        </authorList>
    </citation>
    <scope>NUCLEOTIDE SEQUENCE [LARGE SCALE GENOMIC DNA]</scope>
    <source>
        <strain evidence="7 8">DC25W</strain>
    </source>
</reference>
<dbReference type="Gene3D" id="3.40.140.10">
    <property type="entry name" value="Cytidine Deaminase, domain 2"/>
    <property type="match status" value="1"/>
</dbReference>